<organism evidence="11 12">
    <name type="scientific">Hoeflea alexandrii</name>
    <dbReference type="NCBI Taxonomy" id="288436"/>
    <lineage>
        <taxon>Bacteria</taxon>
        <taxon>Pseudomonadati</taxon>
        <taxon>Pseudomonadota</taxon>
        <taxon>Alphaproteobacteria</taxon>
        <taxon>Hyphomicrobiales</taxon>
        <taxon>Rhizobiaceae</taxon>
        <taxon>Hoeflea</taxon>
    </lineage>
</organism>
<evidence type="ECO:0000256" key="4">
    <source>
        <dbReference type="ARBA" id="ARBA00022723"/>
    </source>
</evidence>
<evidence type="ECO:0000313" key="11">
    <source>
        <dbReference type="EMBL" id="MCO6407683.1"/>
    </source>
</evidence>
<dbReference type="SUPFAM" id="SSF56672">
    <property type="entry name" value="DNA/RNA polymerases"/>
    <property type="match status" value="1"/>
</dbReference>
<keyword evidence="12" id="KW-1185">Reference proteome</keyword>
<accession>A0ABT1CNI4</accession>
<dbReference type="InterPro" id="IPR043502">
    <property type="entry name" value="DNA/RNA_pol_sf"/>
</dbReference>
<dbReference type="EC" id="2.7.7.49" evidence="1"/>
<reference evidence="11 12" key="1">
    <citation type="submission" date="2020-01" db="EMBL/GenBank/DDBJ databases">
        <title>Genomes of bacteria type strains.</title>
        <authorList>
            <person name="Chen J."/>
            <person name="Zhu S."/>
            <person name="Yang J."/>
        </authorList>
    </citation>
    <scope>NUCLEOTIDE SEQUENCE [LARGE SCALE GENOMIC DNA]</scope>
    <source>
        <strain evidence="11 12">DSM 16655</strain>
    </source>
</reference>
<keyword evidence="6 11" id="KW-0695">RNA-directed DNA polymerase</keyword>
<dbReference type="Proteomes" id="UP001320715">
    <property type="component" value="Unassembled WGS sequence"/>
</dbReference>
<dbReference type="EMBL" id="JAAAML010000001">
    <property type="protein sequence ID" value="MCO6407683.1"/>
    <property type="molecule type" value="Genomic_DNA"/>
</dbReference>
<evidence type="ECO:0000256" key="8">
    <source>
        <dbReference type="ARBA" id="ARBA00034120"/>
    </source>
</evidence>
<evidence type="ECO:0000259" key="10">
    <source>
        <dbReference type="PROSITE" id="PS50878"/>
    </source>
</evidence>
<dbReference type="CDD" id="cd03487">
    <property type="entry name" value="RT_Bac_retron_II"/>
    <property type="match status" value="1"/>
</dbReference>
<dbReference type="PANTHER" id="PTHR34047:SF7">
    <property type="entry name" value="RNA-DIRECTED DNA POLYMERASE"/>
    <property type="match status" value="1"/>
</dbReference>
<feature type="domain" description="Reverse transcriptase" evidence="10">
    <location>
        <begin position="14"/>
        <end position="235"/>
    </location>
</feature>
<evidence type="ECO:0000256" key="9">
    <source>
        <dbReference type="ARBA" id="ARBA00048173"/>
    </source>
</evidence>
<dbReference type="PROSITE" id="PS50878">
    <property type="entry name" value="RT_POL"/>
    <property type="match status" value="1"/>
</dbReference>
<comment type="similarity">
    <text evidence="8">Belongs to the bacterial reverse transcriptase family.</text>
</comment>
<dbReference type="PANTHER" id="PTHR34047">
    <property type="entry name" value="NUCLEAR INTRON MATURASE 1, MITOCHONDRIAL-RELATED"/>
    <property type="match status" value="1"/>
</dbReference>
<evidence type="ECO:0000256" key="2">
    <source>
        <dbReference type="ARBA" id="ARBA00022679"/>
    </source>
</evidence>
<keyword evidence="4" id="KW-0479">Metal-binding</keyword>
<evidence type="ECO:0000256" key="5">
    <source>
        <dbReference type="ARBA" id="ARBA00022842"/>
    </source>
</evidence>
<dbReference type="NCBIfam" id="NF038233">
    <property type="entry name" value="retron_St85_RT"/>
    <property type="match status" value="1"/>
</dbReference>
<keyword evidence="3" id="KW-0548">Nucleotidyltransferase</keyword>
<evidence type="ECO:0000256" key="6">
    <source>
        <dbReference type="ARBA" id="ARBA00022918"/>
    </source>
</evidence>
<dbReference type="RefSeq" id="WP_252915006.1">
    <property type="nucleotide sequence ID" value="NZ_JAAAML010000001.1"/>
</dbReference>
<keyword evidence="5" id="KW-0460">Magnesium</keyword>
<name>A0ABT1CNI4_9HYPH</name>
<gene>
    <name evidence="11" type="ORF">GTW23_05795</name>
</gene>
<dbReference type="InterPro" id="IPR000477">
    <property type="entry name" value="RT_dom"/>
</dbReference>
<protein>
    <recommendedName>
        <fullName evidence="1">RNA-directed DNA polymerase</fullName>
        <ecNumber evidence="1">2.7.7.49</ecNumber>
    </recommendedName>
</protein>
<evidence type="ECO:0000256" key="1">
    <source>
        <dbReference type="ARBA" id="ARBA00012493"/>
    </source>
</evidence>
<dbReference type="InterPro" id="IPR051083">
    <property type="entry name" value="GrpII_Intron_Splice-Mob/Def"/>
</dbReference>
<dbReference type="Pfam" id="PF00078">
    <property type="entry name" value="RVT_1"/>
    <property type="match status" value="1"/>
</dbReference>
<keyword evidence="7" id="KW-0051">Antiviral defense</keyword>
<keyword evidence="2" id="KW-0808">Transferase</keyword>
<evidence type="ECO:0000313" key="12">
    <source>
        <dbReference type="Proteomes" id="UP001320715"/>
    </source>
</evidence>
<comment type="caution">
    <text evidence="11">The sequence shown here is derived from an EMBL/GenBank/DDBJ whole genome shotgun (WGS) entry which is preliminary data.</text>
</comment>
<dbReference type="PRINTS" id="PR00866">
    <property type="entry name" value="RNADNAPOLMS"/>
</dbReference>
<proteinExistence type="inferred from homology"/>
<evidence type="ECO:0000256" key="3">
    <source>
        <dbReference type="ARBA" id="ARBA00022695"/>
    </source>
</evidence>
<evidence type="ECO:0000256" key="7">
    <source>
        <dbReference type="ARBA" id="ARBA00023118"/>
    </source>
</evidence>
<comment type="catalytic activity">
    <reaction evidence="9">
        <text>DNA(n) + a 2'-deoxyribonucleoside 5'-triphosphate = DNA(n+1) + diphosphate</text>
        <dbReference type="Rhea" id="RHEA:22508"/>
        <dbReference type="Rhea" id="RHEA-COMP:17339"/>
        <dbReference type="Rhea" id="RHEA-COMP:17340"/>
        <dbReference type="ChEBI" id="CHEBI:33019"/>
        <dbReference type="ChEBI" id="CHEBI:61560"/>
        <dbReference type="ChEBI" id="CHEBI:173112"/>
        <dbReference type="EC" id="2.7.7.49"/>
    </reaction>
</comment>
<sequence>MLINQIARSTQLQETELLRLAQNASRHYKLYDIPKRNGEPRRIAHPSRELKAIQRWIVKVIIQRLPIHDAATAYRKGGGIRVNAERHRKSLYTNRYDFANFFPSFRRNHVQAFIQSEGKKIGIILNEEDIEFVGNIVCRYDRLTIGAPSSPSITNAMMFPFDQMLFNYCVERDLIYSRYADDIFISANKPDQLVNLEAKIADVKRNVPHLSIRLNRKKTTHLSKKYHRSITGVVITPQHRLSIGRNRKREIKALIHRWINGKLDTFEVSYMRGLLAFSRDIEPSFEEALRAKYGQQRIEEILRNPELSDTPGWPTEGHIDDEFPF</sequence>
<dbReference type="GO" id="GO:0003964">
    <property type="term" value="F:RNA-directed DNA polymerase activity"/>
    <property type="evidence" value="ECO:0007669"/>
    <property type="project" value="UniProtKB-KW"/>
</dbReference>
<dbReference type="InterPro" id="IPR000123">
    <property type="entry name" value="Reverse_transcriptase_msDNA"/>
</dbReference>